<dbReference type="EMBL" id="PFAA01000037">
    <property type="protein sequence ID" value="PIT96655.1"/>
    <property type="molecule type" value="Genomic_DNA"/>
</dbReference>
<evidence type="ECO:0000259" key="1">
    <source>
        <dbReference type="SMART" id="SM00382"/>
    </source>
</evidence>
<dbReference type="Gene3D" id="3.40.50.300">
    <property type="entry name" value="P-loop containing nucleotide triphosphate hydrolases"/>
    <property type="match status" value="1"/>
</dbReference>
<dbReference type="Pfam" id="PF13173">
    <property type="entry name" value="AAA_14"/>
    <property type="match status" value="1"/>
</dbReference>
<comment type="caution">
    <text evidence="2">The sequence shown here is derived from an EMBL/GenBank/DDBJ whole genome shotgun (WGS) entry which is preliminary data.</text>
</comment>
<gene>
    <name evidence="2" type="ORF">COT82_02045</name>
</gene>
<evidence type="ECO:0000313" key="2">
    <source>
        <dbReference type="EMBL" id="PIT96655.1"/>
    </source>
</evidence>
<dbReference type="AlphaFoldDB" id="A0A2M6WV26"/>
<protein>
    <recommendedName>
        <fullName evidence="1">AAA+ ATPase domain-containing protein</fullName>
    </recommendedName>
</protein>
<dbReference type="SMART" id="SM00382">
    <property type="entry name" value="AAA"/>
    <property type="match status" value="1"/>
</dbReference>
<sequence length="310" mass="36276">MYIKRNLENKIIKYLETPEIIAVVGPRQCGKTTMLKQIMSFLADAISVSFDDQNILGLFEKSPDDFITAYVKGRKYLFIDEFQYAKHGGKILKYIFDTQKIKIIISGSSVADLTIHAIKYLVGRVLVVNLYPFNFREFLSYKDIAYLKIYDEYKNKFSLSEEKPLEISVPTREKLLKYYEEYLTFGGYPRVALEENIETKKELLKNIYNTYFLREVRDILGLIDDYKLGVFIKGLALQTGNLIEYNELSNLTGYSYSSVKKYLNFLEKTYICKLVRPFFKNKRTEIVKNPKVYFIDTGIRNTVINDFRGL</sequence>
<dbReference type="InterPro" id="IPR003593">
    <property type="entry name" value="AAA+_ATPase"/>
</dbReference>
<reference evidence="3" key="1">
    <citation type="submission" date="2017-09" db="EMBL/GenBank/DDBJ databases">
        <title>Depth-based differentiation of microbial function through sediment-hosted aquifers and enrichment of novel symbionts in the deep terrestrial subsurface.</title>
        <authorList>
            <person name="Probst A.J."/>
            <person name="Ladd B."/>
            <person name="Jarett J.K."/>
            <person name="Geller-Mcgrath D.E."/>
            <person name="Sieber C.M.K."/>
            <person name="Emerson J.B."/>
            <person name="Anantharaman K."/>
            <person name="Thomas B.C."/>
            <person name="Malmstrom R."/>
            <person name="Stieglmeier M."/>
            <person name="Klingl A."/>
            <person name="Woyke T."/>
            <person name="Ryan C.M."/>
            <person name="Banfield J.F."/>
        </authorList>
    </citation>
    <scope>NUCLEOTIDE SEQUENCE [LARGE SCALE GENOMIC DNA]</scope>
</reference>
<dbReference type="PANTHER" id="PTHR43566">
    <property type="entry name" value="CONSERVED PROTEIN"/>
    <property type="match status" value="1"/>
</dbReference>
<dbReference type="SUPFAM" id="SSF52540">
    <property type="entry name" value="P-loop containing nucleoside triphosphate hydrolases"/>
    <property type="match status" value="1"/>
</dbReference>
<dbReference type="Proteomes" id="UP000230481">
    <property type="component" value="Unassembled WGS sequence"/>
</dbReference>
<feature type="non-terminal residue" evidence="2">
    <location>
        <position position="310"/>
    </location>
</feature>
<accession>A0A2M6WV26</accession>
<dbReference type="InterPro" id="IPR025420">
    <property type="entry name" value="DUF4143"/>
</dbReference>
<name>A0A2M6WV26_9BACT</name>
<evidence type="ECO:0000313" key="3">
    <source>
        <dbReference type="Proteomes" id="UP000230481"/>
    </source>
</evidence>
<feature type="domain" description="AAA+ ATPase" evidence="1">
    <location>
        <begin position="17"/>
        <end position="132"/>
    </location>
</feature>
<proteinExistence type="predicted"/>
<organism evidence="2 3">
    <name type="scientific">Candidatus Campbellbacteria bacterium CG10_big_fil_rev_8_21_14_0_10_35_52</name>
    <dbReference type="NCBI Taxonomy" id="1974527"/>
    <lineage>
        <taxon>Bacteria</taxon>
        <taxon>Candidatus Campbelliibacteriota</taxon>
    </lineage>
</organism>
<dbReference type="InterPro" id="IPR041682">
    <property type="entry name" value="AAA_14"/>
</dbReference>
<dbReference type="InterPro" id="IPR027417">
    <property type="entry name" value="P-loop_NTPase"/>
</dbReference>
<dbReference type="Pfam" id="PF13635">
    <property type="entry name" value="DUF4143"/>
    <property type="match status" value="1"/>
</dbReference>
<dbReference type="PANTHER" id="PTHR43566:SF1">
    <property type="entry name" value="AAA+ ATPASE DOMAIN-CONTAINING PROTEIN"/>
    <property type="match status" value="1"/>
</dbReference>